<evidence type="ECO:0000313" key="1">
    <source>
        <dbReference type="EMBL" id="EAZ89354.1"/>
    </source>
</evidence>
<gene>
    <name evidence="1" type="ORF">CY0110_30775</name>
</gene>
<dbReference type="eggNOG" id="COG5464">
    <property type="taxonomic scope" value="Bacteria"/>
</dbReference>
<reference evidence="1 2" key="1">
    <citation type="submission" date="2007-03" db="EMBL/GenBank/DDBJ databases">
        <authorList>
            <person name="Stal L."/>
            <person name="Ferriera S."/>
            <person name="Johnson J."/>
            <person name="Kravitz S."/>
            <person name="Beeson K."/>
            <person name="Sutton G."/>
            <person name="Rogers Y.-H."/>
            <person name="Friedman R."/>
            <person name="Frazier M."/>
            <person name="Venter J.C."/>
        </authorList>
    </citation>
    <scope>NUCLEOTIDE SEQUENCE [LARGE SCALE GENOMIC DNA]</scope>
    <source>
        <strain evidence="1 2">CCY0110</strain>
    </source>
</reference>
<accession>A3IVW8</accession>
<proteinExistence type="predicted"/>
<name>A3IVW8_9CHRO</name>
<comment type="caution">
    <text evidence="1">The sequence shown here is derived from an EMBL/GenBank/DDBJ whole genome shotgun (WGS) entry which is preliminary data.</text>
</comment>
<organism evidence="1 2">
    <name type="scientific">Crocosphaera chwakensis CCY0110</name>
    <dbReference type="NCBI Taxonomy" id="391612"/>
    <lineage>
        <taxon>Bacteria</taxon>
        <taxon>Bacillati</taxon>
        <taxon>Cyanobacteriota</taxon>
        <taxon>Cyanophyceae</taxon>
        <taxon>Oscillatoriophycideae</taxon>
        <taxon>Chroococcales</taxon>
        <taxon>Aphanothecaceae</taxon>
        <taxon>Crocosphaera</taxon>
        <taxon>Crocosphaera chwakensis</taxon>
    </lineage>
</organism>
<evidence type="ECO:0000313" key="2">
    <source>
        <dbReference type="Proteomes" id="UP000003781"/>
    </source>
</evidence>
<keyword evidence="2" id="KW-1185">Reference proteome</keyword>
<sequence length="254" mass="29116">MYSEYVKVKSCRLCSYLDLEEDFCAVAPKYLGKAYLCQNFKLRETVETPEKEKNSTRFKFQIFSRNYLESLLHPYGKIERERGISWEGINDDLWFSSTGMEAKKHLGLLGKMLDGLVLFEVYDNPVTSEEVSGSLFKILDMMREQYREAKAVKKPEPKLSDLAHLWILTPSVSQEVLEGFRGQLLEGWGEGVYFMPPGMRTGVVVIDSLAKNGETLWLRLLGRGEVQKQAREELKALPSTNLVGSKIRKLMKVE</sequence>
<dbReference type="EMBL" id="AAXW01000046">
    <property type="protein sequence ID" value="EAZ89354.1"/>
    <property type="molecule type" value="Genomic_DNA"/>
</dbReference>
<dbReference type="OrthoDB" id="509960at2"/>
<dbReference type="AlphaFoldDB" id="A3IVW8"/>
<dbReference type="Proteomes" id="UP000003781">
    <property type="component" value="Unassembled WGS sequence"/>
</dbReference>
<dbReference type="RefSeq" id="WP_008277528.1">
    <property type="nucleotide sequence ID" value="NZ_AAXW01000046.1"/>
</dbReference>
<protein>
    <submittedName>
        <fullName evidence="1">Uncharacterized protein</fullName>
    </submittedName>
</protein>